<keyword evidence="8" id="KW-1185">Reference proteome</keyword>
<evidence type="ECO:0000313" key="7">
    <source>
        <dbReference type="EMBL" id="UYV73522.1"/>
    </source>
</evidence>
<evidence type="ECO:0000256" key="2">
    <source>
        <dbReference type="ARBA" id="ARBA00022490"/>
    </source>
</evidence>
<dbReference type="CDD" id="cd12325">
    <property type="entry name" value="RRM1_hnRNPA_hnRNPD_like"/>
    <property type="match status" value="1"/>
</dbReference>
<keyword evidence="2" id="KW-0963">Cytoplasm</keyword>
<evidence type="ECO:0000256" key="4">
    <source>
        <dbReference type="ARBA" id="ARBA00022884"/>
    </source>
</evidence>
<evidence type="ECO:0000256" key="1">
    <source>
        <dbReference type="ARBA" id="ARBA00004496"/>
    </source>
</evidence>
<dbReference type="Proteomes" id="UP001235939">
    <property type="component" value="Chromosome 10"/>
</dbReference>
<dbReference type="EMBL" id="CP092872">
    <property type="protein sequence ID" value="UYV73522.1"/>
    <property type="molecule type" value="Genomic_DNA"/>
</dbReference>
<dbReference type="Gene3D" id="3.30.70.330">
    <property type="match status" value="1"/>
</dbReference>
<evidence type="ECO:0000259" key="6">
    <source>
        <dbReference type="PROSITE" id="PS50102"/>
    </source>
</evidence>
<dbReference type="SUPFAM" id="SSF54928">
    <property type="entry name" value="RNA-binding domain, RBD"/>
    <property type="match status" value="1"/>
</dbReference>
<name>A0ABY6KZ46_9ARAC</name>
<gene>
    <name evidence="7" type="ORF">LAZ67_10003938</name>
</gene>
<feature type="domain" description="RRM" evidence="6">
    <location>
        <begin position="15"/>
        <end position="103"/>
    </location>
</feature>
<keyword evidence="3" id="KW-0677">Repeat</keyword>
<dbReference type="InterPro" id="IPR000504">
    <property type="entry name" value="RRM_dom"/>
</dbReference>
<dbReference type="PANTHER" id="PTHR48032:SF18">
    <property type="entry name" value="RRM DOMAIN-CONTAINING PROTEIN"/>
    <property type="match status" value="1"/>
</dbReference>
<dbReference type="SMART" id="SM00360">
    <property type="entry name" value="RRM"/>
    <property type="match status" value="1"/>
</dbReference>
<organism evidence="7 8">
    <name type="scientific">Cordylochernes scorpioides</name>
    <dbReference type="NCBI Taxonomy" id="51811"/>
    <lineage>
        <taxon>Eukaryota</taxon>
        <taxon>Metazoa</taxon>
        <taxon>Ecdysozoa</taxon>
        <taxon>Arthropoda</taxon>
        <taxon>Chelicerata</taxon>
        <taxon>Arachnida</taxon>
        <taxon>Pseudoscorpiones</taxon>
        <taxon>Cheliferoidea</taxon>
        <taxon>Chernetidae</taxon>
        <taxon>Cordylochernes</taxon>
    </lineage>
</organism>
<reference evidence="7 8" key="1">
    <citation type="submission" date="2022-01" db="EMBL/GenBank/DDBJ databases">
        <title>A chromosomal length assembly of Cordylochernes scorpioides.</title>
        <authorList>
            <person name="Zeh D."/>
            <person name="Zeh J."/>
        </authorList>
    </citation>
    <scope>NUCLEOTIDE SEQUENCE [LARGE SCALE GENOMIC DNA]</scope>
    <source>
        <strain evidence="7">IN4F17</strain>
        <tissue evidence="7">Whole Body</tissue>
    </source>
</reference>
<accession>A0ABY6KZ46</accession>
<evidence type="ECO:0000313" key="8">
    <source>
        <dbReference type="Proteomes" id="UP001235939"/>
    </source>
</evidence>
<dbReference type="Pfam" id="PF00076">
    <property type="entry name" value="RRM_1"/>
    <property type="match status" value="1"/>
</dbReference>
<dbReference type="PROSITE" id="PS50102">
    <property type="entry name" value="RRM"/>
    <property type="match status" value="1"/>
</dbReference>
<comment type="subcellular location">
    <subcellularLocation>
        <location evidence="1">Cytoplasm</location>
    </subcellularLocation>
</comment>
<protein>
    <submittedName>
        <fullName evidence="7">DAZAP1</fullName>
    </submittedName>
</protein>
<dbReference type="InterPro" id="IPR035979">
    <property type="entry name" value="RBD_domain_sf"/>
</dbReference>
<evidence type="ECO:0000256" key="5">
    <source>
        <dbReference type="PROSITE-ProRule" id="PRU00176"/>
    </source>
</evidence>
<keyword evidence="4 5" id="KW-0694">RNA-binding</keyword>
<sequence length="115" mass="13130">MSRSSSPHHIFDVFRKMFVGGLSWETTEEKLKNYFKKFGDVSEVVVMRNPETNKPRGFGFVTFKDPDCVTIVLCTGPHELDGRTIDPKACSSKQAIKVSLLSLQLLLLSTWWYKT</sequence>
<dbReference type="PANTHER" id="PTHR48032">
    <property type="entry name" value="RNA-BINDING PROTEIN MUSASHI HOMOLOG RBP6"/>
    <property type="match status" value="1"/>
</dbReference>
<proteinExistence type="predicted"/>
<evidence type="ECO:0000256" key="3">
    <source>
        <dbReference type="ARBA" id="ARBA00022737"/>
    </source>
</evidence>
<dbReference type="InterPro" id="IPR012677">
    <property type="entry name" value="Nucleotide-bd_a/b_plait_sf"/>
</dbReference>